<feature type="compositionally biased region" description="Polar residues" evidence="4">
    <location>
        <begin position="166"/>
        <end position="186"/>
    </location>
</feature>
<dbReference type="GO" id="GO:0008094">
    <property type="term" value="F:ATP-dependent activity, acting on DNA"/>
    <property type="evidence" value="ECO:0007669"/>
    <property type="project" value="TreeGrafter"/>
</dbReference>
<organism evidence="7 8">
    <name type="scientific">Coprinopsis cinerea (strain Okayama-7 / 130 / ATCC MYA-4618 / FGSC 9003)</name>
    <name type="common">Inky cap fungus</name>
    <name type="synonym">Hormographiella aspergillata</name>
    <dbReference type="NCBI Taxonomy" id="240176"/>
    <lineage>
        <taxon>Eukaryota</taxon>
        <taxon>Fungi</taxon>
        <taxon>Dikarya</taxon>
        <taxon>Basidiomycota</taxon>
        <taxon>Agaricomycotina</taxon>
        <taxon>Agaricomycetes</taxon>
        <taxon>Agaricomycetidae</taxon>
        <taxon>Agaricales</taxon>
        <taxon>Agaricineae</taxon>
        <taxon>Psathyrellaceae</taxon>
        <taxon>Coprinopsis</taxon>
    </lineage>
</organism>
<dbReference type="Proteomes" id="UP000001861">
    <property type="component" value="Unassembled WGS sequence"/>
</dbReference>
<dbReference type="Gene3D" id="3.40.50.10810">
    <property type="entry name" value="Tandem AAA-ATPase domain"/>
    <property type="match status" value="1"/>
</dbReference>
<evidence type="ECO:0000313" key="7">
    <source>
        <dbReference type="EMBL" id="EAU93652.2"/>
    </source>
</evidence>
<dbReference type="InterPro" id="IPR038718">
    <property type="entry name" value="SNF2-like_sf"/>
</dbReference>
<dbReference type="GO" id="GO:0016787">
    <property type="term" value="F:hydrolase activity"/>
    <property type="evidence" value="ECO:0007669"/>
    <property type="project" value="UniProtKB-KW"/>
</dbReference>
<gene>
    <name evidence="7" type="ORF">CC1G_02882</name>
</gene>
<dbReference type="SMART" id="SM00490">
    <property type="entry name" value="HELICc"/>
    <property type="match status" value="1"/>
</dbReference>
<feature type="compositionally biased region" description="Basic and acidic residues" evidence="4">
    <location>
        <begin position="67"/>
        <end position="76"/>
    </location>
</feature>
<dbReference type="InterPro" id="IPR014001">
    <property type="entry name" value="Helicase_ATP-bd"/>
</dbReference>
<dbReference type="PROSITE" id="PS51192">
    <property type="entry name" value="HELICASE_ATP_BIND_1"/>
    <property type="match status" value="1"/>
</dbReference>
<feature type="compositionally biased region" description="Basic and acidic residues" evidence="4">
    <location>
        <begin position="149"/>
        <end position="161"/>
    </location>
</feature>
<dbReference type="GO" id="GO:0006281">
    <property type="term" value="P:DNA repair"/>
    <property type="evidence" value="ECO:0007669"/>
    <property type="project" value="TreeGrafter"/>
</dbReference>
<evidence type="ECO:0000259" key="6">
    <source>
        <dbReference type="PROSITE" id="PS51194"/>
    </source>
</evidence>
<dbReference type="SMART" id="SM00487">
    <property type="entry name" value="DEXDc"/>
    <property type="match status" value="1"/>
</dbReference>
<dbReference type="Pfam" id="PF00271">
    <property type="entry name" value="Helicase_C"/>
    <property type="match status" value="1"/>
</dbReference>
<feature type="domain" description="Helicase C-terminal" evidence="6">
    <location>
        <begin position="672"/>
        <end position="826"/>
    </location>
</feature>
<keyword evidence="2" id="KW-0378">Hydrolase</keyword>
<evidence type="ECO:0000259" key="5">
    <source>
        <dbReference type="PROSITE" id="PS51192"/>
    </source>
</evidence>
<dbReference type="InterPro" id="IPR050628">
    <property type="entry name" value="SNF2_RAD54_helicase_TF"/>
</dbReference>
<evidence type="ECO:0000256" key="4">
    <source>
        <dbReference type="SAM" id="MobiDB-lite"/>
    </source>
</evidence>
<reference evidence="7 8" key="1">
    <citation type="journal article" date="2010" name="Proc. Natl. Acad. Sci. U.S.A.">
        <title>Insights into evolution of multicellular fungi from the assembled chromosomes of the mushroom Coprinopsis cinerea (Coprinus cinereus).</title>
        <authorList>
            <person name="Stajich J.E."/>
            <person name="Wilke S.K."/>
            <person name="Ahren D."/>
            <person name="Au C.H."/>
            <person name="Birren B.W."/>
            <person name="Borodovsky M."/>
            <person name="Burns C."/>
            <person name="Canback B."/>
            <person name="Casselton L.A."/>
            <person name="Cheng C.K."/>
            <person name="Deng J."/>
            <person name="Dietrich F.S."/>
            <person name="Fargo D.C."/>
            <person name="Farman M.L."/>
            <person name="Gathman A.C."/>
            <person name="Goldberg J."/>
            <person name="Guigo R."/>
            <person name="Hoegger P.J."/>
            <person name="Hooker J.B."/>
            <person name="Huggins A."/>
            <person name="James T.Y."/>
            <person name="Kamada T."/>
            <person name="Kilaru S."/>
            <person name="Kodira C."/>
            <person name="Kues U."/>
            <person name="Kupfer D."/>
            <person name="Kwan H.S."/>
            <person name="Lomsadze A."/>
            <person name="Li W."/>
            <person name="Lilly W.W."/>
            <person name="Ma L.J."/>
            <person name="Mackey A.J."/>
            <person name="Manning G."/>
            <person name="Martin F."/>
            <person name="Muraguchi H."/>
            <person name="Natvig D.O."/>
            <person name="Palmerini H."/>
            <person name="Ramesh M.A."/>
            <person name="Rehmeyer C.J."/>
            <person name="Roe B.A."/>
            <person name="Shenoy N."/>
            <person name="Stanke M."/>
            <person name="Ter-Hovhannisyan V."/>
            <person name="Tunlid A."/>
            <person name="Velagapudi R."/>
            <person name="Vision T.J."/>
            <person name="Zeng Q."/>
            <person name="Zolan M.E."/>
            <person name="Pukkila P.J."/>
        </authorList>
    </citation>
    <scope>NUCLEOTIDE SEQUENCE [LARGE SCALE GENOMIC DNA]</scope>
    <source>
        <strain evidence="8">Okayama-7 / 130 / ATCC MYA-4618 / FGSC 9003</strain>
    </source>
</reference>
<dbReference type="KEGG" id="cci:CC1G_02882"/>
<dbReference type="EMBL" id="AACS02000001">
    <property type="protein sequence ID" value="EAU93652.2"/>
    <property type="molecule type" value="Genomic_DNA"/>
</dbReference>
<dbReference type="InterPro" id="IPR000330">
    <property type="entry name" value="SNF2_N"/>
</dbReference>
<name>A8MZY6_COPC7</name>
<dbReference type="InParanoid" id="A8MZY6"/>
<keyword evidence="3" id="KW-0067">ATP-binding</keyword>
<comment type="caution">
    <text evidence="7">The sequence shown here is derived from an EMBL/GenBank/DDBJ whole genome shotgun (WGS) entry which is preliminary data.</text>
</comment>
<dbReference type="PANTHER" id="PTHR45626:SF14">
    <property type="entry name" value="ATP-DEPENDENT DNA HELICASE (EUROFUNG)"/>
    <property type="match status" value="1"/>
</dbReference>
<dbReference type="VEuPathDB" id="FungiDB:CC1G_02882"/>
<dbReference type="SUPFAM" id="SSF52540">
    <property type="entry name" value="P-loop containing nucleoside triphosphate hydrolases"/>
    <property type="match status" value="2"/>
</dbReference>
<dbReference type="PANTHER" id="PTHR45626">
    <property type="entry name" value="TRANSCRIPTION TERMINATION FACTOR 2-RELATED"/>
    <property type="match status" value="1"/>
</dbReference>
<dbReference type="GO" id="GO:0005634">
    <property type="term" value="C:nucleus"/>
    <property type="evidence" value="ECO:0007669"/>
    <property type="project" value="TreeGrafter"/>
</dbReference>
<dbReference type="AlphaFoldDB" id="A8MZY6"/>
<feature type="domain" description="Helicase ATP-binding" evidence="5">
    <location>
        <begin position="291"/>
        <end position="479"/>
    </location>
</feature>
<dbReference type="InterPro" id="IPR001650">
    <property type="entry name" value="Helicase_C-like"/>
</dbReference>
<dbReference type="eggNOG" id="KOG1001">
    <property type="taxonomic scope" value="Eukaryota"/>
</dbReference>
<feature type="compositionally biased region" description="Polar residues" evidence="4">
    <location>
        <begin position="19"/>
        <end position="31"/>
    </location>
</feature>
<dbReference type="HOGENOM" id="CLU_339797_0_0_1"/>
<feature type="compositionally biased region" description="Polar residues" evidence="4">
    <location>
        <begin position="99"/>
        <end position="113"/>
    </location>
</feature>
<protein>
    <submittedName>
        <fullName evidence="7">Uncharacterized protein</fullName>
    </submittedName>
</protein>
<dbReference type="CDD" id="cd18793">
    <property type="entry name" value="SF2_C_SNF"/>
    <property type="match status" value="1"/>
</dbReference>
<keyword evidence="8" id="KW-1185">Reference proteome</keyword>
<feature type="region of interest" description="Disordered" evidence="4">
    <location>
        <begin position="1"/>
        <end position="205"/>
    </location>
</feature>
<evidence type="ECO:0000256" key="1">
    <source>
        <dbReference type="ARBA" id="ARBA00022741"/>
    </source>
</evidence>
<feature type="compositionally biased region" description="Gly residues" evidence="4">
    <location>
        <begin position="7"/>
        <end position="18"/>
    </location>
</feature>
<dbReference type="Gene3D" id="3.40.50.300">
    <property type="entry name" value="P-loop containing nucleotide triphosphate hydrolases"/>
    <property type="match status" value="1"/>
</dbReference>
<keyword evidence="1" id="KW-0547">Nucleotide-binding</keyword>
<dbReference type="GO" id="GO:0005524">
    <property type="term" value="F:ATP binding"/>
    <property type="evidence" value="ECO:0007669"/>
    <property type="project" value="UniProtKB-KW"/>
</dbReference>
<dbReference type="RefSeq" id="XP_001828301.2">
    <property type="nucleotide sequence ID" value="XM_001828249.2"/>
</dbReference>
<evidence type="ECO:0000313" key="8">
    <source>
        <dbReference type="Proteomes" id="UP000001861"/>
    </source>
</evidence>
<dbReference type="OMA" id="LHEHTIN"/>
<proteinExistence type="predicted"/>
<dbReference type="InterPro" id="IPR049730">
    <property type="entry name" value="SNF2/RAD54-like_C"/>
</dbReference>
<evidence type="ECO:0000256" key="2">
    <source>
        <dbReference type="ARBA" id="ARBA00022801"/>
    </source>
</evidence>
<dbReference type="STRING" id="240176.A8MZY6"/>
<dbReference type="InterPro" id="IPR027417">
    <property type="entry name" value="P-loop_NTPase"/>
</dbReference>
<dbReference type="PROSITE" id="PS51194">
    <property type="entry name" value="HELICASE_CTER"/>
    <property type="match status" value="1"/>
</dbReference>
<accession>A8MZY6</accession>
<evidence type="ECO:0000256" key="3">
    <source>
        <dbReference type="ARBA" id="ARBA00022840"/>
    </source>
</evidence>
<dbReference type="OrthoDB" id="448448at2759"/>
<dbReference type="Pfam" id="PF00176">
    <property type="entry name" value="SNF2-rel_dom"/>
    <property type="match status" value="1"/>
</dbReference>
<feature type="compositionally biased region" description="Polar residues" evidence="4">
    <location>
        <begin position="40"/>
        <end position="49"/>
    </location>
</feature>
<sequence length="836" mass="93684">MGSALSVGGGTDDGGSGGASQEPTPLSFTYQQRDDRLVTSFPTQPTTPRSHPRSAASTLPTPPSSVEGERPIHSHWSEPVSFGASGNVGSHLPSPSPTPLRQTYGHQSVSAFTNLEPIPPPQFHRTFQSTPEPHQQGYATPPPRYSATRRYDLHHDDHFEEPPPSYTGSTGLLTPNSSPARPSQNASTRQRSSRRSETLLDASELTDPAVNADIYQELPASSLEPFKELEYDDVPLVDLDPVEIQVDGQTSLSPSYLLPNGQTLKWYQALDSEVLVAETVARARMKIKGDPRLVDVAQGKILNYEMGAGKTHTALTVIDQTLIQLDDVFTKHGLEFEKKPVLIVVEKGLHEQWKRHAEELFNLRVKIYDKGNQPLPSGDYDILLVNIDLTRNQLGRILDNKLKEPSQRRNFKPHLAAPFFQTSFLYIIVDEFHKYSNPSTLSAWSLLSLRADHFLLLSGTPAQNKLDDLQVPFALLQHPSKRKNFREEQLRNRQINNALKKAKAPSGKTRTIHLKLEEVVHKLNFEYDNTILERTMITRRTEGLPVRKNFLVEVRLAETESALHDYMEDAYSDCIFVQFIRTRQACIHPGVLLRAGAVPPGAQMVRGRTGYYLTDSGNDDCEDVSNEFGDLDMDIDEDSVRDHPPLDEELGKPGDIFSDGFLSSKFQVVLGLLRRHYRKNEKTLIFSSFVTVLDVLSECLDAHGIGHVRYDGSMSTKARQEALDSIVQDDESMVMLVSIKSGGTGLNITSCNNVVILDPWWNPYVEEQAISRAHRLGQEKEVNVYRITAPNTVEDKICKTQHRKFNIIDPLQDRCAATTIHQDALRKTRQATGRSR</sequence>
<dbReference type="GeneID" id="6004602"/>